<dbReference type="AlphaFoldDB" id="A0A4R5EG00"/>
<keyword evidence="1" id="KW-1133">Transmembrane helix</keyword>
<comment type="caution">
    <text evidence="2">The sequence shown here is derived from an EMBL/GenBank/DDBJ whole genome shotgun (WGS) entry which is preliminary data.</text>
</comment>
<protein>
    <submittedName>
        <fullName evidence="2">Uncharacterized protein</fullName>
    </submittedName>
</protein>
<sequence length="102" mass="10417">MLVHGHAHGAELGQAGAAGFGAGFVLATAALHAAGIAMGLKAANMGQRPGTRSMQLVCILGASWPQRASAWQSPEDALDRQGRLGLTYVDERFGQTASGADT</sequence>
<name>A0A4R5EG00_9RHOB</name>
<reference evidence="2 3" key="1">
    <citation type="submission" date="2019-03" db="EMBL/GenBank/DDBJ databases">
        <authorList>
            <person name="Zhang S."/>
        </authorList>
    </citation>
    <scope>NUCLEOTIDE SEQUENCE [LARGE SCALE GENOMIC DNA]</scope>
    <source>
        <strain evidence="2 3">S4J41</strain>
    </source>
</reference>
<proteinExistence type="predicted"/>
<dbReference type="InterPro" id="IPR007038">
    <property type="entry name" value="HupE_UreJ"/>
</dbReference>
<evidence type="ECO:0000313" key="3">
    <source>
        <dbReference type="Proteomes" id="UP000294662"/>
    </source>
</evidence>
<keyword evidence="1" id="KW-0472">Membrane</keyword>
<feature type="transmembrane region" description="Helical" evidence="1">
    <location>
        <begin position="20"/>
        <end position="40"/>
    </location>
</feature>
<dbReference type="EMBL" id="SMFP01000034">
    <property type="protein sequence ID" value="TDE33329.1"/>
    <property type="molecule type" value="Genomic_DNA"/>
</dbReference>
<keyword evidence="1" id="KW-0812">Transmembrane</keyword>
<organism evidence="2 3">
    <name type="scientific">Antarcticimicrobium sediminis</name>
    <dbReference type="NCBI Taxonomy" id="2546227"/>
    <lineage>
        <taxon>Bacteria</taxon>
        <taxon>Pseudomonadati</taxon>
        <taxon>Pseudomonadota</taxon>
        <taxon>Alphaproteobacteria</taxon>
        <taxon>Rhodobacterales</taxon>
        <taxon>Paracoccaceae</taxon>
        <taxon>Antarcticimicrobium</taxon>
    </lineage>
</organism>
<accession>A0A4R5EG00</accession>
<gene>
    <name evidence="2" type="ORF">E1B25_21400</name>
</gene>
<dbReference type="Proteomes" id="UP000294662">
    <property type="component" value="Unassembled WGS sequence"/>
</dbReference>
<evidence type="ECO:0000256" key="1">
    <source>
        <dbReference type="SAM" id="Phobius"/>
    </source>
</evidence>
<keyword evidence="3" id="KW-1185">Reference proteome</keyword>
<dbReference type="Pfam" id="PF04955">
    <property type="entry name" value="HupE_UreJ"/>
    <property type="match status" value="1"/>
</dbReference>
<evidence type="ECO:0000313" key="2">
    <source>
        <dbReference type="EMBL" id="TDE33329.1"/>
    </source>
</evidence>